<dbReference type="SMART" id="SM00179">
    <property type="entry name" value="EGF_CA"/>
    <property type="match status" value="2"/>
</dbReference>
<dbReference type="InterPro" id="IPR049883">
    <property type="entry name" value="NOTCH1_EGF-like"/>
</dbReference>
<dbReference type="SUPFAM" id="SSF57184">
    <property type="entry name" value="Growth factor receptor domain"/>
    <property type="match status" value="1"/>
</dbReference>
<dbReference type="InterPro" id="IPR000152">
    <property type="entry name" value="EGF-type_Asp/Asn_hydroxyl_site"/>
</dbReference>
<feature type="chain" id="PRO_5021212109" evidence="10">
    <location>
        <begin position="19"/>
        <end position="426"/>
    </location>
</feature>
<keyword evidence="4" id="KW-0677">Repeat</keyword>
<dbReference type="OrthoDB" id="19903at2759"/>
<evidence type="ECO:0000256" key="4">
    <source>
        <dbReference type="ARBA" id="ARBA00022737"/>
    </source>
</evidence>
<gene>
    <name evidence="12" type="ORF">EWB00_009995</name>
</gene>
<evidence type="ECO:0000256" key="10">
    <source>
        <dbReference type="SAM" id="SignalP"/>
    </source>
</evidence>
<proteinExistence type="inferred from homology"/>
<dbReference type="PROSITE" id="PS00022">
    <property type="entry name" value="EGF_1"/>
    <property type="match status" value="1"/>
</dbReference>
<sequence length="426" mass="47074">MFALSILLFNNFIYPFLTIYTGDDCDKCKYTANSFISGIHKSAGKNFGGGNSLWEEEHLGSYSVSEARYHDIIEGICSDVKHTVKCHEFLENIEHHLEDWWLKDFRNDTNKSEQLEEDLCVIRTKFCCPANFFGPLCNPCPLCYSLGGRCDGNGTRSGRGDCVCSDGYTGQLCDACDLKTHFQSQNESSLSCSRCHLSCSGGCSGPFPENCSACAYGWTSIHSGDHYGCVDIDECFDKPCNSSTQFCLNTPGSYKCISCHSSCNGCSGPTAVDCKSCAKGYQRGDGDVCEDINECNADSNICNGEAEICKNTIGSYTCDCKSGYSRSNNACVLNVKPDKSLETSGKSETQSKTHKINSHSRNKQKIIWTVTYTKEFLKYSASVIAFGVFCWFVKEYPLAIVIASVLISSFVYLQSVNFDFIFANQR</sequence>
<evidence type="ECO:0000259" key="11">
    <source>
        <dbReference type="PROSITE" id="PS50026"/>
    </source>
</evidence>
<accession>A0A4Z2DQ53</accession>
<dbReference type="SMART" id="SM00261">
    <property type="entry name" value="FU"/>
    <property type="match status" value="2"/>
</dbReference>
<keyword evidence="9" id="KW-0472">Membrane</keyword>
<evidence type="ECO:0000256" key="5">
    <source>
        <dbReference type="ARBA" id="ARBA00022837"/>
    </source>
</evidence>
<comment type="caution">
    <text evidence="8">Lacks conserved residue(s) required for the propagation of feature annotation.</text>
</comment>
<evidence type="ECO:0000256" key="9">
    <source>
        <dbReference type="SAM" id="Phobius"/>
    </source>
</evidence>
<reference evidence="12 13" key="1">
    <citation type="submission" date="2019-03" db="EMBL/GenBank/DDBJ databases">
        <title>An improved genome assembly of the fluke Schistosoma japonicum.</title>
        <authorList>
            <person name="Hu W."/>
            <person name="Luo F."/>
            <person name="Yin M."/>
            <person name="Mo X."/>
            <person name="Sun C."/>
            <person name="Wu Q."/>
            <person name="Zhu B."/>
            <person name="Xiang M."/>
            <person name="Wang J."/>
            <person name="Wang Y."/>
            <person name="Zhang T."/>
            <person name="Xu B."/>
            <person name="Zheng H."/>
            <person name="Feng Z."/>
        </authorList>
    </citation>
    <scope>NUCLEOTIDE SEQUENCE [LARGE SCALE GENOMIC DNA]</scope>
    <source>
        <strain evidence="12">HuSjv2</strain>
        <tissue evidence="12">Worms</tissue>
    </source>
</reference>
<dbReference type="PROSITE" id="PS01187">
    <property type="entry name" value="EGF_CA"/>
    <property type="match status" value="1"/>
</dbReference>
<dbReference type="InterPro" id="IPR018097">
    <property type="entry name" value="EGF_Ca-bd_CS"/>
</dbReference>
<evidence type="ECO:0000256" key="6">
    <source>
        <dbReference type="ARBA" id="ARBA00023157"/>
    </source>
</evidence>
<evidence type="ECO:0000256" key="1">
    <source>
        <dbReference type="ARBA" id="ARBA00005897"/>
    </source>
</evidence>
<dbReference type="PROSITE" id="PS50026">
    <property type="entry name" value="EGF_3"/>
    <property type="match status" value="1"/>
</dbReference>
<organism evidence="12 13">
    <name type="scientific">Schistosoma japonicum</name>
    <name type="common">Blood fluke</name>
    <dbReference type="NCBI Taxonomy" id="6182"/>
    <lineage>
        <taxon>Eukaryota</taxon>
        <taxon>Metazoa</taxon>
        <taxon>Spiralia</taxon>
        <taxon>Lophotrochozoa</taxon>
        <taxon>Platyhelminthes</taxon>
        <taxon>Trematoda</taxon>
        <taxon>Digenea</taxon>
        <taxon>Strigeidida</taxon>
        <taxon>Schistosomatoidea</taxon>
        <taxon>Schistosomatidae</taxon>
        <taxon>Schistosoma</taxon>
    </lineage>
</organism>
<dbReference type="SMART" id="SM00181">
    <property type="entry name" value="EGF"/>
    <property type="match status" value="2"/>
</dbReference>
<dbReference type="PANTHER" id="PTHR24039">
    <property type="entry name" value="FIBRILLIN-RELATED"/>
    <property type="match status" value="1"/>
</dbReference>
<keyword evidence="13" id="KW-1185">Reference proteome</keyword>
<dbReference type="Gene3D" id="2.10.25.10">
    <property type="entry name" value="Laminin"/>
    <property type="match status" value="2"/>
</dbReference>
<evidence type="ECO:0000313" key="13">
    <source>
        <dbReference type="Proteomes" id="UP000311919"/>
    </source>
</evidence>
<evidence type="ECO:0000256" key="8">
    <source>
        <dbReference type="PROSITE-ProRule" id="PRU00076"/>
    </source>
</evidence>
<evidence type="ECO:0000256" key="7">
    <source>
        <dbReference type="ARBA" id="ARBA00023180"/>
    </source>
</evidence>
<feature type="domain" description="EGF-like" evidence="11">
    <location>
        <begin position="291"/>
        <end position="330"/>
    </location>
</feature>
<comment type="similarity">
    <text evidence="1">Belongs to the CRELD family.</text>
</comment>
<dbReference type="Pfam" id="PF07645">
    <property type="entry name" value="EGF_CA"/>
    <property type="match status" value="2"/>
</dbReference>
<dbReference type="EMBL" id="SKCS01000069">
    <property type="protein sequence ID" value="TNN18626.1"/>
    <property type="molecule type" value="Genomic_DNA"/>
</dbReference>
<dbReference type="Proteomes" id="UP000311919">
    <property type="component" value="Unassembled WGS sequence"/>
</dbReference>
<evidence type="ECO:0000313" key="12">
    <source>
        <dbReference type="EMBL" id="TNN18626.1"/>
    </source>
</evidence>
<keyword evidence="9" id="KW-0812">Transmembrane</keyword>
<feature type="signal peptide" evidence="10">
    <location>
        <begin position="1"/>
        <end position="18"/>
    </location>
</feature>
<protein>
    <submittedName>
        <fullName evidence="12">Cysteine-rich with EGF-like domain protein isoform 1</fullName>
    </submittedName>
</protein>
<dbReference type="CDD" id="cd00064">
    <property type="entry name" value="FU"/>
    <property type="match status" value="1"/>
</dbReference>
<dbReference type="InterPro" id="IPR009030">
    <property type="entry name" value="Growth_fac_rcpt_cys_sf"/>
</dbReference>
<name>A0A4Z2DQ53_SCHJA</name>
<dbReference type="PANTHER" id="PTHR24039:SF28">
    <property type="entry name" value="EGF-LIKE DOMAIN-CONTAINING PROTEIN"/>
    <property type="match status" value="1"/>
</dbReference>
<feature type="transmembrane region" description="Helical" evidence="9">
    <location>
        <begin position="400"/>
        <end position="422"/>
    </location>
</feature>
<comment type="caution">
    <text evidence="12">The sequence shown here is derived from an EMBL/GenBank/DDBJ whole genome shotgun (WGS) entry which is preliminary data.</text>
</comment>
<dbReference type="AlphaFoldDB" id="A0A4Z2DQ53"/>
<keyword evidence="3 10" id="KW-0732">Signal</keyword>
<keyword evidence="6" id="KW-1015">Disulfide bond</keyword>
<keyword evidence="5" id="KW-0106">Calcium</keyword>
<evidence type="ECO:0000256" key="2">
    <source>
        <dbReference type="ARBA" id="ARBA00022536"/>
    </source>
</evidence>
<keyword evidence="2 8" id="KW-0245">EGF-like domain</keyword>
<dbReference type="PROSITE" id="PS00010">
    <property type="entry name" value="ASX_HYDROXYL"/>
    <property type="match status" value="1"/>
</dbReference>
<keyword evidence="9" id="KW-1133">Transmembrane helix</keyword>
<keyword evidence="7" id="KW-0325">Glycoprotein</keyword>
<dbReference type="CDD" id="cd00054">
    <property type="entry name" value="EGF_CA"/>
    <property type="match status" value="1"/>
</dbReference>
<dbReference type="STRING" id="6182.A0A4Z2DQ53"/>
<dbReference type="InterPro" id="IPR001881">
    <property type="entry name" value="EGF-like_Ca-bd_dom"/>
</dbReference>
<dbReference type="GO" id="GO:0005509">
    <property type="term" value="F:calcium ion binding"/>
    <property type="evidence" value="ECO:0007669"/>
    <property type="project" value="InterPro"/>
</dbReference>
<dbReference type="InterPro" id="IPR000742">
    <property type="entry name" value="EGF"/>
</dbReference>
<evidence type="ECO:0000256" key="3">
    <source>
        <dbReference type="ARBA" id="ARBA00022729"/>
    </source>
</evidence>
<dbReference type="InterPro" id="IPR006212">
    <property type="entry name" value="Furin_repeat"/>
</dbReference>